<sequence length="99" mass="11407">MVVTRNNDSDSESDSNDNDGDVRGITVISRRQRQWLSDSCKLQQLSGVKSSRRRNYRFFCLSLLKAESEEEEGGKPDNGFRCPGWIAGTDHHHFPKHRR</sequence>
<feature type="region of interest" description="Disordered" evidence="1">
    <location>
        <begin position="1"/>
        <end position="24"/>
    </location>
</feature>
<gene>
    <name evidence="2" type="ORF">CJOHNSTONI_LOCUS10546</name>
</gene>
<feature type="compositionally biased region" description="Acidic residues" evidence="1">
    <location>
        <begin position="9"/>
        <end position="19"/>
    </location>
</feature>
<dbReference type="Proteomes" id="UP000746747">
    <property type="component" value="Unassembled WGS sequence"/>
</dbReference>
<evidence type="ECO:0000313" key="3">
    <source>
        <dbReference type="Proteomes" id="UP000746747"/>
    </source>
</evidence>
<dbReference type="OrthoDB" id="10540710at2759"/>
<accession>A0A8J2MGN3</accession>
<organism evidence="2 3">
    <name type="scientific">Cercopithifilaria johnstoni</name>
    <dbReference type="NCBI Taxonomy" id="2874296"/>
    <lineage>
        <taxon>Eukaryota</taxon>
        <taxon>Metazoa</taxon>
        <taxon>Ecdysozoa</taxon>
        <taxon>Nematoda</taxon>
        <taxon>Chromadorea</taxon>
        <taxon>Rhabditida</taxon>
        <taxon>Spirurina</taxon>
        <taxon>Spiruromorpha</taxon>
        <taxon>Filarioidea</taxon>
        <taxon>Onchocercidae</taxon>
        <taxon>Cercopithifilaria</taxon>
    </lineage>
</organism>
<keyword evidence="3" id="KW-1185">Reference proteome</keyword>
<reference evidence="2" key="1">
    <citation type="submission" date="2021-09" db="EMBL/GenBank/DDBJ databases">
        <authorList>
            <consortium name="Pathogen Informatics"/>
        </authorList>
    </citation>
    <scope>NUCLEOTIDE SEQUENCE</scope>
</reference>
<comment type="caution">
    <text evidence="2">The sequence shown here is derived from an EMBL/GenBank/DDBJ whole genome shotgun (WGS) entry which is preliminary data.</text>
</comment>
<dbReference type="EMBL" id="CAKAEH010002092">
    <property type="protein sequence ID" value="CAG9541090.1"/>
    <property type="molecule type" value="Genomic_DNA"/>
</dbReference>
<evidence type="ECO:0000313" key="2">
    <source>
        <dbReference type="EMBL" id="CAG9541090.1"/>
    </source>
</evidence>
<dbReference type="AlphaFoldDB" id="A0A8J2MGN3"/>
<protein>
    <submittedName>
        <fullName evidence="2">Uncharacterized protein</fullName>
    </submittedName>
</protein>
<proteinExistence type="predicted"/>
<name>A0A8J2MGN3_9BILA</name>
<evidence type="ECO:0000256" key="1">
    <source>
        <dbReference type="SAM" id="MobiDB-lite"/>
    </source>
</evidence>